<dbReference type="KEGG" id="tsu:Tresu_2642"/>
<dbReference type="RefSeq" id="WP_013702751.1">
    <property type="nucleotide sequence ID" value="NC_015386.1"/>
</dbReference>
<keyword evidence="1" id="KW-0732">Signal</keyword>
<dbReference type="InterPro" id="IPR025582">
    <property type="entry name" value="YARHG_dom"/>
</dbReference>
<dbReference type="EMBL" id="CP002632">
    <property type="protein sequence ID" value="AEB15503.1"/>
    <property type="molecule type" value="Genomic_DNA"/>
</dbReference>
<reference evidence="4" key="1">
    <citation type="submission" date="2011-04" db="EMBL/GenBank/DDBJ databases">
        <title>The complete genome of plasmid of Treponema succinifaciens DSM 2489.</title>
        <authorList>
            <person name="Lucas S."/>
            <person name="Copeland A."/>
            <person name="Lapidus A."/>
            <person name="Bruce D."/>
            <person name="Goodwin L."/>
            <person name="Pitluck S."/>
            <person name="Peters L."/>
            <person name="Kyrpides N."/>
            <person name="Mavromatis K."/>
            <person name="Ivanova N."/>
            <person name="Ovchinnikova G."/>
            <person name="Teshima H."/>
            <person name="Detter J.C."/>
            <person name="Tapia R."/>
            <person name="Han C."/>
            <person name="Land M."/>
            <person name="Hauser L."/>
            <person name="Markowitz V."/>
            <person name="Cheng J.-F."/>
            <person name="Hugenholtz P."/>
            <person name="Woyke T."/>
            <person name="Wu D."/>
            <person name="Gronow S."/>
            <person name="Wellnitz S."/>
            <person name="Brambilla E."/>
            <person name="Klenk H.-P."/>
            <person name="Eisen J.A."/>
        </authorList>
    </citation>
    <scope>NUCLEOTIDE SEQUENCE [LARGE SCALE GENOMIC DNA]</scope>
    <source>
        <strain evidence="4">ATCC 33096 / DSM 2489 / 6091</strain>
        <plasmid evidence="4">Plasmid pTRESU01</plasmid>
    </source>
</reference>
<feature type="domain" description="YARHG" evidence="2">
    <location>
        <begin position="270"/>
        <end position="351"/>
    </location>
</feature>
<name>F2NYK4_TRES6</name>
<protein>
    <recommendedName>
        <fullName evidence="2">YARHG domain-containing protein</fullName>
    </recommendedName>
</protein>
<dbReference type="AlphaFoldDB" id="F2NYK4"/>
<sequence length="352" mass="41724">MKKLILLIVLLLSFASVAFSYEEVEATDFIKEEIKKEQTKKKPYDSYFSLTDYDDLPEIPKFELKYVFSAGKDRFLVLAKEKYFEDSSLKVFYSDGVTFLSPLSIYFDYYDDSWRKEKGYSRFYYREPPNIIRQLEKKKCGELAFYVVDLNFDGESDYVWFYEGGMGNGIELGPFTESYKDSYFCSDSYAHIQDVNIEFCILEGKRGFIFTNTFGNFLTVWPDTSDYDSSKIEKEFYEYNPSTNKYELNENVTEKQIANAIIPDDYFAYDGLDFSKLNFRLIDNDLKNFDKAQLRLMRNAVYARHGRTFRSEDLQSLFNVYAWYKPDNEYTDDKLTDIDRANIKLIQEFEQK</sequence>
<dbReference type="GeneID" id="303000049"/>
<dbReference type="eggNOG" id="COG4640">
    <property type="taxonomic scope" value="Bacteria"/>
</dbReference>
<proteinExistence type="predicted"/>
<keyword evidence="4" id="KW-1185">Reference proteome</keyword>
<feature type="chain" id="PRO_5003282974" description="YARHG domain-containing protein" evidence="1">
    <location>
        <begin position="19"/>
        <end position="352"/>
    </location>
</feature>
<dbReference type="HOGENOM" id="CLU_808779_0_0_12"/>
<evidence type="ECO:0000259" key="2">
    <source>
        <dbReference type="SMART" id="SM01324"/>
    </source>
</evidence>
<evidence type="ECO:0000313" key="3">
    <source>
        <dbReference type="EMBL" id="AEB15503.1"/>
    </source>
</evidence>
<keyword evidence="3" id="KW-0614">Plasmid</keyword>
<dbReference type="Gene3D" id="1.20.58.1690">
    <property type="match status" value="1"/>
</dbReference>
<gene>
    <name evidence="3" type="ordered locus">Tresu_2642</name>
</gene>
<dbReference type="SMART" id="SM01324">
    <property type="entry name" value="YARHG"/>
    <property type="match status" value="1"/>
</dbReference>
<geneLocation type="plasmid" evidence="3 4">
    <name>pTRESU01</name>
</geneLocation>
<evidence type="ECO:0000256" key="1">
    <source>
        <dbReference type="SAM" id="SignalP"/>
    </source>
</evidence>
<feature type="signal peptide" evidence="1">
    <location>
        <begin position="1"/>
        <end position="18"/>
    </location>
</feature>
<dbReference type="InterPro" id="IPR038434">
    <property type="entry name" value="YARHG_sf"/>
</dbReference>
<accession>F2NYK4</accession>
<dbReference type="Proteomes" id="UP000006852">
    <property type="component" value="Plasmid pTRESU01"/>
</dbReference>
<dbReference type="Pfam" id="PF13308">
    <property type="entry name" value="YARHG"/>
    <property type="match status" value="1"/>
</dbReference>
<evidence type="ECO:0000313" key="4">
    <source>
        <dbReference type="Proteomes" id="UP000006852"/>
    </source>
</evidence>
<organism evidence="3 4">
    <name type="scientific">Treponema succinifaciens (strain ATCC 33096 / DSM 2489 / 6091)</name>
    <dbReference type="NCBI Taxonomy" id="869209"/>
    <lineage>
        <taxon>Bacteria</taxon>
        <taxon>Pseudomonadati</taxon>
        <taxon>Spirochaetota</taxon>
        <taxon>Spirochaetia</taxon>
        <taxon>Spirochaetales</taxon>
        <taxon>Treponemataceae</taxon>
        <taxon>Treponema</taxon>
    </lineage>
</organism>